<dbReference type="PIRSF" id="PIRSF005690">
    <property type="entry name" value="GerBA"/>
    <property type="match status" value="1"/>
</dbReference>
<gene>
    <name evidence="4" type="ORF">KQI89_06540</name>
</gene>
<organism evidence="4 5">
    <name type="scientific">Clostridium simiarum</name>
    <dbReference type="NCBI Taxonomy" id="2841506"/>
    <lineage>
        <taxon>Bacteria</taxon>
        <taxon>Bacillati</taxon>
        <taxon>Bacillota</taxon>
        <taxon>Clostridia</taxon>
        <taxon>Eubacteriales</taxon>
        <taxon>Clostridiaceae</taxon>
        <taxon>Clostridium</taxon>
    </lineage>
</organism>
<accession>A0ABS6EZ70</accession>
<feature type="transmembrane region" description="Helical" evidence="3">
    <location>
        <begin position="351"/>
        <end position="378"/>
    </location>
</feature>
<evidence type="ECO:0000256" key="2">
    <source>
        <dbReference type="ARBA" id="ARBA00023136"/>
    </source>
</evidence>
<keyword evidence="2 3" id="KW-0472">Membrane</keyword>
<reference evidence="4 5" key="1">
    <citation type="submission" date="2021-06" db="EMBL/GenBank/DDBJ databases">
        <authorList>
            <person name="Sun Q."/>
            <person name="Li D."/>
        </authorList>
    </citation>
    <scope>NUCLEOTIDE SEQUENCE [LARGE SCALE GENOMIC DNA]</scope>
    <source>
        <strain evidence="4 5">MSJ-4</strain>
    </source>
</reference>
<dbReference type="InterPro" id="IPR004995">
    <property type="entry name" value="Spore_Ger"/>
</dbReference>
<dbReference type="Pfam" id="PF03323">
    <property type="entry name" value="GerA"/>
    <property type="match status" value="1"/>
</dbReference>
<proteinExistence type="inferred from homology"/>
<keyword evidence="3" id="KW-0812">Transmembrane</keyword>
<dbReference type="InterPro" id="IPR050768">
    <property type="entry name" value="UPF0353/GerABKA_families"/>
</dbReference>
<feature type="transmembrane region" description="Helical" evidence="3">
    <location>
        <begin position="270"/>
        <end position="292"/>
    </location>
</feature>
<evidence type="ECO:0000256" key="1">
    <source>
        <dbReference type="ARBA" id="ARBA00005278"/>
    </source>
</evidence>
<protein>
    <submittedName>
        <fullName evidence="4">Spore germination protein</fullName>
    </submittedName>
</protein>
<keyword evidence="3" id="KW-1133">Transmembrane helix</keyword>
<comment type="similarity">
    <text evidence="1">Belongs to the GerABKA family.</text>
</comment>
<keyword evidence="5" id="KW-1185">Reference proteome</keyword>
<dbReference type="PANTHER" id="PTHR22550:SF5">
    <property type="entry name" value="LEUCINE ZIPPER PROTEIN 4"/>
    <property type="match status" value="1"/>
</dbReference>
<dbReference type="RefSeq" id="WP_216456396.1">
    <property type="nucleotide sequence ID" value="NZ_JAHLQL010000001.1"/>
</dbReference>
<name>A0ABS6EZ70_9CLOT</name>
<sequence length="465" mass="52455">MSIYLYIKEQLDGNIDIKFRHIKSALGNTIVVFIDDLSDKNFISEHIIEPIRKNKENISINNIENIVDSNTFEKVKDQNDALYHILSGDVVIIFDELDIAFYCDSKMYAKRGINIPITESVIKGPREGFSETLVDNICLLRKRLKTQELRVEPSILGSKSKTSVVLIYVRGIADERLVNYIKGKMQEIDDDFILDTSYIEEKLKHNHTLFDTIGYSEKPDGVIAKIMEGRVAILVDGSPFALTAPHFFVENFQTQDDYYSNRYYSNVMRVLRYIALFIATFLPGLYLSIVTYHFSLIPSVFVFRLAVSRAGVPFPTVIEVIMMMIFFQLIKEAGIRLPQPIGQAMSIVGALILGDAAVGAGLASQITILIVAISTISYFLIPNIYGAISVWSMGLVICGSLLGLPGFYMGFFVLISHLASLTSCGYPYLFPFGTVRTLKFKDTFYRKPLSEISNNIFFKDDVNDK</sequence>
<evidence type="ECO:0000256" key="3">
    <source>
        <dbReference type="SAM" id="Phobius"/>
    </source>
</evidence>
<comment type="caution">
    <text evidence="4">The sequence shown here is derived from an EMBL/GenBank/DDBJ whole genome shotgun (WGS) entry which is preliminary data.</text>
</comment>
<evidence type="ECO:0000313" key="4">
    <source>
        <dbReference type="EMBL" id="MBU5591415.1"/>
    </source>
</evidence>
<dbReference type="PANTHER" id="PTHR22550">
    <property type="entry name" value="SPORE GERMINATION PROTEIN"/>
    <property type="match status" value="1"/>
</dbReference>
<dbReference type="EMBL" id="JAHLQL010000001">
    <property type="protein sequence ID" value="MBU5591415.1"/>
    <property type="molecule type" value="Genomic_DNA"/>
</dbReference>
<evidence type="ECO:0000313" key="5">
    <source>
        <dbReference type="Proteomes" id="UP000736583"/>
    </source>
</evidence>
<feature type="transmembrane region" description="Helical" evidence="3">
    <location>
        <begin position="312"/>
        <end position="330"/>
    </location>
</feature>
<dbReference type="Proteomes" id="UP000736583">
    <property type="component" value="Unassembled WGS sequence"/>
</dbReference>